<sequence precursor="true">MRPNMILKFLFSVAALPTMLTCAHAQSTPAGCVQWKTYTDTVWVEQPVTENRVVSETSYEVKEITKSRPRWISEQRERTVTEEKPVEQTSERIVTRTVRKPVTTTKSRIKTRVEESYEDVTEMRDETYTVRKPVVETVIEKKEVRVRKPVTRRVVEKENVTVYRPVETTETKMVPGALVVPGYTGGARTRMKWLPRGYYGDPYTGQPVWRRPGLHWVNEPNYGQNAVPVVVPQQQSTVNLVPQTIVEEKPVDVTTYVDEYETLETPVTRERIVEETRTRKVPYTVRIPKRKIIEEEIPYTETTYVDETITERVPYTETVMKTVTRREPYTQIKESWEDYTETIRVPKTTTKRVPYVTTYRVPYKVEVRVPCDANGRPVARGQQVPGTHRLHPAWESMMTKVVGADSIRETSERSGTSVLDRGDSPARFDVPGSVEAPASASSVMASEVRSEREPLGEAPQNLQFENRSNPVSLSETSRRLKTIGQPKAEPTVAQPPETEASKEMARRIKERFRKLGIGTDTETASPESVETVETSADESARDLKVDLPPPARATFQPEPLTVDVDVPAAASQPAIEEPDAENSDDDTIERDVKLSRPSRT</sequence>
<evidence type="ECO:0000256" key="1">
    <source>
        <dbReference type="SAM" id="MobiDB-lite"/>
    </source>
</evidence>
<feature type="compositionally biased region" description="Polar residues" evidence="1">
    <location>
        <begin position="520"/>
        <end position="534"/>
    </location>
</feature>
<dbReference type="EMBL" id="CP042912">
    <property type="protein sequence ID" value="QEG21717.1"/>
    <property type="molecule type" value="Genomic_DNA"/>
</dbReference>
<keyword evidence="2" id="KW-0732">Signal</keyword>
<evidence type="ECO:0000256" key="2">
    <source>
        <dbReference type="SAM" id="SignalP"/>
    </source>
</evidence>
<feature type="signal peptide" evidence="2">
    <location>
        <begin position="1"/>
        <end position="25"/>
    </location>
</feature>
<dbReference type="STRING" id="980251.GCA_001642875_03177"/>
<feature type="region of interest" description="Disordered" evidence="1">
    <location>
        <begin position="407"/>
        <end position="600"/>
    </location>
</feature>
<evidence type="ECO:0000313" key="3">
    <source>
        <dbReference type="EMBL" id="QEG21717.1"/>
    </source>
</evidence>
<dbReference type="OrthoDB" id="245380at2"/>
<evidence type="ECO:0000313" key="4">
    <source>
        <dbReference type="Proteomes" id="UP000322214"/>
    </source>
</evidence>
<feature type="compositionally biased region" description="Polar residues" evidence="1">
    <location>
        <begin position="460"/>
        <end position="475"/>
    </location>
</feature>
<protein>
    <submittedName>
        <fullName evidence="3">Uncharacterized protein</fullName>
    </submittedName>
</protein>
<gene>
    <name evidence="3" type="ORF">MFFC18_15760</name>
</gene>
<proteinExistence type="predicted"/>
<accession>A0A5B9P537</accession>
<feature type="compositionally biased region" description="Acidic residues" evidence="1">
    <location>
        <begin position="576"/>
        <end position="588"/>
    </location>
</feature>
<dbReference type="KEGG" id="mff:MFFC18_15760"/>
<reference evidence="3 4" key="1">
    <citation type="submission" date="2019-08" db="EMBL/GenBank/DDBJ databases">
        <title>Deep-cultivation of Planctomycetes and their phenomic and genomic characterization uncovers novel biology.</title>
        <authorList>
            <person name="Wiegand S."/>
            <person name="Jogler M."/>
            <person name="Boedeker C."/>
            <person name="Pinto D."/>
            <person name="Vollmers J."/>
            <person name="Rivas-Marin E."/>
            <person name="Kohn T."/>
            <person name="Peeters S.H."/>
            <person name="Heuer A."/>
            <person name="Rast P."/>
            <person name="Oberbeckmann S."/>
            <person name="Bunk B."/>
            <person name="Jeske O."/>
            <person name="Meyerdierks A."/>
            <person name="Storesund J.E."/>
            <person name="Kallscheuer N."/>
            <person name="Luecker S."/>
            <person name="Lage O.M."/>
            <person name="Pohl T."/>
            <person name="Merkel B.J."/>
            <person name="Hornburger P."/>
            <person name="Mueller R.-W."/>
            <person name="Bruemmer F."/>
            <person name="Labrenz M."/>
            <person name="Spormann A.M."/>
            <person name="Op den Camp H."/>
            <person name="Overmann J."/>
            <person name="Amann R."/>
            <person name="Jetten M.S.M."/>
            <person name="Mascher T."/>
            <person name="Medema M.H."/>
            <person name="Devos D.P."/>
            <person name="Kaster A.-K."/>
            <person name="Ovreas L."/>
            <person name="Rohde M."/>
            <person name="Galperin M.Y."/>
            <person name="Jogler C."/>
        </authorList>
    </citation>
    <scope>NUCLEOTIDE SEQUENCE [LARGE SCALE GENOMIC DNA]</scope>
    <source>
        <strain evidence="3 4">FC18</strain>
    </source>
</reference>
<name>A0A5B9P537_9BACT</name>
<feature type="chain" id="PRO_5022780576" evidence="2">
    <location>
        <begin position="26"/>
        <end position="600"/>
    </location>
</feature>
<keyword evidence="4" id="KW-1185">Reference proteome</keyword>
<dbReference type="AlphaFoldDB" id="A0A5B9P537"/>
<dbReference type="Proteomes" id="UP000322214">
    <property type="component" value="Chromosome"/>
</dbReference>
<dbReference type="RefSeq" id="WP_075085400.1">
    <property type="nucleotide sequence ID" value="NZ_LWSI01000036.1"/>
</dbReference>
<organism evidence="3 4">
    <name type="scientific">Mariniblastus fucicola</name>
    <dbReference type="NCBI Taxonomy" id="980251"/>
    <lineage>
        <taxon>Bacteria</taxon>
        <taxon>Pseudomonadati</taxon>
        <taxon>Planctomycetota</taxon>
        <taxon>Planctomycetia</taxon>
        <taxon>Pirellulales</taxon>
        <taxon>Pirellulaceae</taxon>
        <taxon>Mariniblastus</taxon>
    </lineage>
</organism>